<feature type="compositionally biased region" description="Basic and acidic residues" evidence="1">
    <location>
        <begin position="28"/>
        <end position="37"/>
    </location>
</feature>
<evidence type="ECO:0000256" key="1">
    <source>
        <dbReference type="SAM" id="MobiDB-lite"/>
    </source>
</evidence>
<accession>A0A9D4M826</accession>
<comment type="caution">
    <text evidence="2">The sequence shown here is derived from an EMBL/GenBank/DDBJ whole genome shotgun (WGS) entry which is preliminary data.</text>
</comment>
<proteinExistence type="predicted"/>
<keyword evidence="3" id="KW-1185">Reference proteome</keyword>
<reference evidence="2" key="1">
    <citation type="journal article" date="2019" name="bioRxiv">
        <title>The Genome of the Zebra Mussel, Dreissena polymorpha: A Resource for Invasive Species Research.</title>
        <authorList>
            <person name="McCartney M.A."/>
            <person name="Auch B."/>
            <person name="Kono T."/>
            <person name="Mallez S."/>
            <person name="Zhang Y."/>
            <person name="Obille A."/>
            <person name="Becker A."/>
            <person name="Abrahante J.E."/>
            <person name="Garbe J."/>
            <person name="Badalamenti J.P."/>
            <person name="Herman A."/>
            <person name="Mangelson H."/>
            <person name="Liachko I."/>
            <person name="Sullivan S."/>
            <person name="Sone E.D."/>
            <person name="Koren S."/>
            <person name="Silverstein K.A.T."/>
            <person name="Beckman K.B."/>
            <person name="Gohl D.M."/>
        </authorList>
    </citation>
    <scope>NUCLEOTIDE SEQUENCE</scope>
    <source>
        <strain evidence="2">Duluth1</strain>
        <tissue evidence="2">Whole animal</tissue>
    </source>
</reference>
<dbReference type="EMBL" id="JAIWYP010000002">
    <property type="protein sequence ID" value="KAH3871341.1"/>
    <property type="molecule type" value="Genomic_DNA"/>
</dbReference>
<evidence type="ECO:0000313" key="3">
    <source>
        <dbReference type="Proteomes" id="UP000828390"/>
    </source>
</evidence>
<sequence length="54" mass="6073">MTCIISILPSIHVASFMKKYEELSKLSQDPEKCDRLTDTQSTNLKPPPVKPVVD</sequence>
<protein>
    <submittedName>
        <fullName evidence="2">Uncharacterized protein</fullName>
    </submittedName>
</protein>
<evidence type="ECO:0000313" key="2">
    <source>
        <dbReference type="EMBL" id="KAH3871341.1"/>
    </source>
</evidence>
<gene>
    <name evidence="2" type="ORF">DPMN_034539</name>
</gene>
<reference evidence="2" key="2">
    <citation type="submission" date="2020-11" db="EMBL/GenBank/DDBJ databases">
        <authorList>
            <person name="McCartney M.A."/>
            <person name="Auch B."/>
            <person name="Kono T."/>
            <person name="Mallez S."/>
            <person name="Becker A."/>
            <person name="Gohl D.M."/>
            <person name="Silverstein K.A.T."/>
            <person name="Koren S."/>
            <person name="Bechman K.B."/>
            <person name="Herman A."/>
            <person name="Abrahante J.E."/>
            <person name="Garbe J."/>
        </authorList>
    </citation>
    <scope>NUCLEOTIDE SEQUENCE</scope>
    <source>
        <strain evidence="2">Duluth1</strain>
        <tissue evidence="2">Whole animal</tissue>
    </source>
</reference>
<feature type="compositionally biased region" description="Pro residues" evidence="1">
    <location>
        <begin position="45"/>
        <end position="54"/>
    </location>
</feature>
<dbReference type="AlphaFoldDB" id="A0A9D4M826"/>
<dbReference type="Proteomes" id="UP000828390">
    <property type="component" value="Unassembled WGS sequence"/>
</dbReference>
<feature type="region of interest" description="Disordered" evidence="1">
    <location>
        <begin position="28"/>
        <end position="54"/>
    </location>
</feature>
<organism evidence="2 3">
    <name type="scientific">Dreissena polymorpha</name>
    <name type="common">Zebra mussel</name>
    <name type="synonym">Mytilus polymorpha</name>
    <dbReference type="NCBI Taxonomy" id="45954"/>
    <lineage>
        <taxon>Eukaryota</taxon>
        <taxon>Metazoa</taxon>
        <taxon>Spiralia</taxon>
        <taxon>Lophotrochozoa</taxon>
        <taxon>Mollusca</taxon>
        <taxon>Bivalvia</taxon>
        <taxon>Autobranchia</taxon>
        <taxon>Heteroconchia</taxon>
        <taxon>Euheterodonta</taxon>
        <taxon>Imparidentia</taxon>
        <taxon>Neoheterodontei</taxon>
        <taxon>Myida</taxon>
        <taxon>Dreissenoidea</taxon>
        <taxon>Dreissenidae</taxon>
        <taxon>Dreissena</taxon>
    </lineage>
</organism>
<name>A0A9D4M826_DREPO</name>